<sequence length="593" mass="67029">MNPDTEGLLLQRKRLMEGNQREVAAIIEDLEARLVDVRSQRDAEVHSLELLVAATTEKLRISNRRLRASEEAMVELQRETDRRTLELEHDLERTRGEFSLLQDSMRALVHAHHKVKTQATLCDDDQKAHKKKERLLELREIELVDQLADARSSVQRLREELAKKHDDYADMERLYLQSQREIASIQQQCDAATNAKHCNSELERSLEMNRLLQDSLHRVLHVIALYGSSTADDFDSLRRAREVFRYVTAVGGRQFSFLGDAVIKEFSRGGRNGDALHLQDLKHAIHNFNSTLNPSHASSPSWSTIDPFLRLETERDFWLPRQVLEVAAQFHKKYFHGTPIDVLYTLVVSVATAIRDYSSSILSPGEVALLSLDRNERKLEEHARTKKAVTAMSALPATPPPRKGAQKDAASADRSPDVVRGITGLRCLLSQVDKLCSTSQVFKTLPAAQVREILSSCLRTFEALSRTSSGSLSTAAPPELNLHNLDTALEGVTLSILEGCTQATDATTMMFKATRNALKAPQDPSDPEMHPRDCCASRRHSVLTKQFKCTVLSALCDEQRRAVNIIETMRDHALTLRQVLYDFKLDHMRKPLR</sequence>
<evidence type="ECO:0000256" key="1">
    <source>
        <dbReference type="SAM" id="Coils"/>
    </source>
</evidence>
<dbReference type="VEuPathDB" id="TriTrypDB:BSAL_59630"/>
<feature type="coiled-coil region" evidence="1">
    <location>
        <begin position="140"/>
        <end position="188"/>
    </location>
</feature>
<protein>
    <submittedName>
        <fullName evidence="3">Uncharacterized protein</fullName>
    </submittedName>
</protein>
<evidence type="ECO:0000256" key="2">
    <source>
        <dbReference type="SAM" id="MobiDB-lite"/>
    </source>
</evidence>
<feature type="region of interest" description="Disordered" evidence="2">
    <location>
        <begin position="390"/>
        <end position="415"/>
    </location>
</feature>
<organism evidence="3 4">
    <name type="scientific">Bodo saltans</name>
    <name type="common">Flagellated protozoan</name>
    <dbReference type="NCBI Taxonomy" id="75058"/>
    <lineage>
        <taxon>Eukaryota</taxon>
        <taxon>Discoba</taxon>
        <taxon>Euglenozoa</taxon>
        <taxon>Kinetoplastea</taxon>
        <taxon>Metakinetoplastina</taxon>
        <taxon>Eubodonida</taxon>
        <taxon>Bodonidae</taxon>
        <taxon>Bodo</taxon>
    </lineage>
</organism>
<reference evidence="4" key="1">
    <citation type="submission" date="2015-09" db="EMBL/GenBank/DDBJ databases">
        <authorList>
            <consortium name="Pathogen Informatics"/>
        </authorList>
    </citation>
    <scope>NUCLEOTIDE SEQUENCE [LARGE SCALE GENOMIC DNA]</scope>
    <source>
        <strain evidence="4">Lake Konstanz</strain>
    </source>
</reference>
<dbReference type="EMBL" id="CYKH01000248">
    <property type="protein sequence ID" value="CUF14808.1"/>
    <property type="molecule type" value="Genomic_DNA"/>
</dbReference>
<evidence type="ECO:0000313" key="3">
    <source>
        <dbReference type="EMBL" id="CUF14808.1"/>
    </source>
</evidence>
<keyword evidence="4" id="KW-1185">Reference proteome</keyword>
<accession>A0A0S4IKX0</accession>
<evidence type="ECO:0000313" key="4">
    <source>
        <dbReference type="Proteomes" id="UP000051952"/>
    </source>
</evidence>
<dbReference type="Proteomes" id="UP000051952">
    <property type="component" value="Unassembled WGS sequence"/>
</dbReference>
<gene>
    <name evidence="3" type="ORF">BSAL_59630</name>
</gene>
<dbReference type="AlphaFoldDB" id="A0A0S4IKX0"/>
<keyword evidence="1" id="KW-0175">Coiled coil</keyword>
<proteinExistence type="predicted"/>
<name>A0A0S4IKX0_BODSA</name>